<evidence type="ECO:0000313" key="1">
    <source>
        <dbReference type="Proteomes" id="UP000087171"/>
    </source>
</evidence>
<name>A0A3Q7XM19_CICAR</name>
<accession>A0A3Q7XM19</accession>
<protein>
    <submittedName>
        <fullName evidence="2">Uncharacterized protein LOC101497338 isoform X4</fullName>
    </submittedName>
</protein>
<reference evidence="1" key="1">
    <citation type="journal article" date="2013" name="Nat. Biotechnol.">
        <title>Draft genome sequence of chickpea (Cicer arietinum) provides a resource for trait improvement.</title>
        <authorList>
            <person name="Varshney R.K."/>
            <person name="Song C."/>
            <person name="Saxena R.K."/>
            <person name="Azam S."/>
            <person name="Yu S."/>
            <person name="Sharpe A.G."/>
            <person name="Cannon S."/>
            <person name="Baek J."/>
            <person name="Rosen B.D."/>
            <person name="Tar'an B."/>
            <person name="Millan T."/>
            <person name="Zhang X."/>
            <person name="Ramsay L.D."/>
            <person name="Iwata A."/>
            <person name="Wang Y."/>
            <person name="Nelson W."/>
            <person name="Farmer A.D."/>
            <person name="Gaur P.M."/>
            <person name="Soderlund C."/>
            <person name="Penmetsa R.V."/>
            <person name="Xu C."/>
            <person name="Bharti A.K."/>
            <person name="He W."/>
            <person name="Winter P."/>
            <person name="Zhao S."/>
            <person name="Hane J.K."/>
            <person name="Carrasquilla-Garcia N."/>
            <person name="Condie J.A."/>
            <person name="Upadhyaya H.D."/>
            <person name="Luo M.C."/>
            <person name="Thudi M."/>
            <person name="Gowda C.L."/>
            <person name="Singh N.P."/>
            <person name="Lichtenzveig J."/>
            <person name="Gali K.K."/>
            <person name="Rubio J."/>
            <person name="Nadarajan N."/>
            <person name="Dolezel J."/>
            <person name="Bansal K.C."/>
            <person name="Xu X."/>
            <person name="Edwards D."/>
            <person name="Zhang G."/>
            <person name="Kahl G."/>
            <person name="Gil J."/>
            <person name="Singh K.B."/>
            <person name="Datta S.K."/>
            <person name="Jackson S.A."/>
            <person name="Wang J."/>
            <person name="Cook D.R."/>
        </authorList>
    </citation>
    <scope>NUCLEOTIDE SEQUENCE [LARGE SCALE GENOMIC DNA]</scope>
    <source>
        <strain evidence="1">cv. CDC Frontier</strain>
    </source>
</reference>
<gene>
    <name evidence="2" type="primary">LOC101497338</name>
</gene>
<sequence length="94" mass="10621">MDEYTEKRKRGVFGGLDLLLPDTLSLHTDFQQFNPTMTVLHLGWFCWSMTRGNINSGLILSQPKLMIGPKQFTAKEVTAQFKFVVLAVSDAKKS</sequence>
<organism evidence="1 2">
    <name type="scientific">Cicer arietinum</name>
    <name type="common">Chickpea</name>
    <name type="synonym">Garbanzo</name>
    <dbReference type="NCBI Taxonomy" id="3827"/>
    <lineage>
        <taxon>Eukaryota</taxon>
        <taxon>Viridiplantae</taxon>
        <taxon>Streptophyta</taxon>
        <taxon>Embryophyta</taxon>
        <taxon>Tracheophyta</taxon>
        <taxon>Spermatophyta</taxon>
        <taxon>Magnoliopsida</taxon>
        <taxon>eudicotyledons</taxon>
        <taxon>Gunneridae</taxon>
        <taxon>Pentapetalae</taxon>
        <taxon>rosids</taxon>
        <taxon>fabids</taxon>
        <taxon>Fabales</taxon>
        <taxon>Fabaceae</taxon>
        <taxon>Papilionoideae</taxon>
        <taxon>50 kb inversion clade</taxon>
        <taxon>NPAAA clade</taxon>
        <taxon>Hologalegina</taxon>
        <taxon>IRL clade</taxon>
        <taxon>Cicereae</taxon>
        <taxon>Cicer</taxon>
    </lineage>
</organism>
<evidence type="ECO:0000313" key="2">
    <source>
        <dbReference type="RefSeq" id="XP_027187778.1"/>
    </source>
</evidence>
<dbReference type="RefSeq" id="XP_027187778.1">
    <property type="nucleotide sequence ID" value="XM_027331977.1"/>
</dbReference>
<dbReference type="AlphaFoldDB" id="A0A3Q7XM19"/>
<proteinExistence type="predicted"/>
<reference evidence="2" key="2">
    <citation type="submission" date="2025-08" db="UniProtKB">
        <authorList>
            <consortium name="RefSeq"/>
        </authorList>
    </citation>
    <scope>IDENTIFICATION</scope>
    <source>
        <tissue evidence="2">Etiolated seedlings</tissue>
    </source>
</reference>
<keyword evidence="1" id="KW-1185">Reference proteome</keyword>
<dbReference type="Proteomes" id="UP000087171">
    <property type="component" value="Chromosome Ca2"/>
</dbReference>